<keyword evidence="2" id="KW-1185">Reference proteome</keyword>
<protein>
    <submittedName>
        <fullName evidence="1">Uncharacterized protein</fullName>
    </submittedName>
</protein>
<evidence type="ECO:0000313" key="1">
    <source>
        <dbReference type="EMBL" id="CAB3409663.1"/>
    </source>
</evidence>
<proteinExistence type="predicted"/>
<sequence>MVDVLGICNELVGRDKLDGTVECPFGNAKALLNEMEVDQDFMNRILKAALGSNGQFTVGLDTGAEEYVPRAARIYIPRNLEQANTV</sequence>
<gene>
    <name evidence="1" type="ORF">CBOVIS_LOCUS11289</name>
</gene>
<dbReference type="Proteomes" id="UP000494206">
    <property type="component" value="Unassembled WGS sequence"/>
</dbReference>
<comment type="caution">
    <text evidence="1">The sequence shown here is derived from an EMBL/GenBank/DDBJ whole genome shotgun (WGS) entry which is preliminary data.</text>
</comment>
<reference evidence="1 2" key="1">
    <citation type="submission" date="2020-04" db="EMBL/GenBank/DDBJ databases">
        <authorList>
            <person name="Laetsch R D."/>
            <person name="Stevens L."/>
            <person name="Kumar S."/>
            <person name="Blaxter L. M."/>
        </authorList>
    </citation>
    <scope>NUCLEOTIDE SEQUENCE [LARGE SCALE GENOMIC DNA]</scope>
</reference>
<dbReference type="AlphaFoldDB" id="A0A8S1FD64"/>
<name>A0A8S1FD64_9PELO</name>
<dbReference type="EMBL" id="CADEPM010000009">
    <property type="protein sequence ID" value="CAB3409663.1"/>
    <property type="molecule type" value="Genomic_DNA"/>
</dbReference>
<organism evidence="1 2">
    <name type="scientific">Caenorhabditis bovis</name>
    <dbReference type="NCBI Taxonomy" id="2654633"/>
    <lineage>
        <taxon>Eukaryota</taxon>
        <taxon>Metazoa</taxon>
        <taxon>Ecdysozoa</taxon>
        <taxon>Nematoda</taxon>
        <taxon>Chromadorea</taxon>
        <taxon>Rhabditida</taxon>
        <taxon>Rhabditina</taxon>
        <taxon>Rhabditomorpha</taxon>
        <taxon>Rhabditoidea</taxon>
        <taxon>Rhabditidae</taxon>
        <taxon>Peloderinae</taxon>
        <taxon>Caenorhabditis</taxon>
    </lineage>
</organism>
<accession>A0A8S1FD64</accession>
<evidence type="ECO:0000313" key="2">
    <source>
        <dbReference type="Proteomes" id="UP000494206"/>
    </source>
</evidence>